<evidence type="ECO:0008006" key="4">
    <source>
        <dbReference type="Google" id="ProtNLM"/>
    </source>
</evidence>
<evidence type="ECO:0000313" key="3">
    <source>
        <dbReference type="Proteomes" id="UP000016605"/>
    </source>
</evidence>
<evidence type="ECO:0000256" key="1">
    <source>
        <dbReference type="SAM" id="Phobius"/>
    </source>
</evidence>
<keyword evidence="1" id="KW-0472">Membrane</keyword>
<keyword evidence="1" id="KW-0812">Transmembrane</keyword>
<proteinExistence type="predicted"/>
<dbReference type="EMBL" id="AWVQ01000863">
    <property type="protein sequence ID" value="ERK67249.1"/>
    <property type="molecule type" value="Genomic_DNA"/>
</dbReference>
<protein>
    <recommendedName>
        <fullName evidence="4">DoxX family protein</fullName>
    </recommendedName>
</protein>
<comment type="caution">
    <text evidence="2">The sequence shown here is derived from an EMBL/GenBank/DDBJ whole genome shotgun (WGS) entry which is preliminary data.</text>
</comment>
<dbReference type="HOGENOM" id="CLU_1675732_0_0_11"/>
<sequence>MPRALFPATVFPSIPIRRSGRVGYFILVIAQTVALPIISGIVELAVAGGDPVLVFGKWWVLWGVGTRLLVAGIAQVSGKGPTTEILGAAAPTVPEKQLVRELGMANVGMGLAGLLALVPGWALPAGFAGGIFLLIAGAMHVPKKGKNAQEALATWTDLVVGLVVVALAVDVLVRAVSG</sequence>
<reference evidence="2 3" key="1">
    <citation type="submission" date="2013-08" db="EMBL/GenBank/DDBJ databases">
        <authorList>
            <person name="Weinstock G."/>
            <person name="Sodergren E."/>
            <person name="Wylie T."/>
            <person name="Fulton L."/>
            <person name="Fulton R."/>
            <person name="Fronick C."/>
            <person name="O'Laughlin M."/>
            <person name="Godfrey J."/>
            <person name="Miner T."/>
            <person name="Herter B."/>
            <person name="Appelbaum E."/>
            <person name="Cordes M."/>
            <person name="Lek S."/>
            <person name="Wollam A."/>
            <person name="Pepin K.H."/>
            <person name="Palsikar V.B."/>
            <person name="Mitreva M."/>
            <person name="Wilson R.K."/>
        </authorList>
    </citation>
    <scope>NUCLEOTIDE SEQUENCE [LARGE SCALE GENOMIC DNA]</scope>
    <source>
        <strain evidence="2 3">ATCC 14665</strain>
    </source>
</reference>
<feature type="transmembrane region" description="Helical" evidence="1">
    <location>
        <begin position="121"/>
        <end position="139"/>
    </location>
</feature>
<feature type="transmembrane region" description="Helical" evidence="1">
    <location>
        <begin position="58"/>
        <end position="77"/>
    </location>
</feature>
<accession>U2RFA6</accession>
<feature type="transmembrane region" description="Helical" evidence="1">
    <location>
        <begin position="22"/>
        <end position="46"/>
    </location>
</feature>
<dbReference type="PATRIC" id="fig|1358026.3.peg.3793"/>
<dbReference type="AlphaFoldDB" id="U2RFA6"/>
<organism evidence="2 3">
    <name type="scientific">Leifsonia aquatica ATCC 14665</name>
    <dbReference type="NCBI Taxonomy" id="1358026"/>
    <lineage>
        <taxon>Bacteria</taxon>
        <taxon>Bacillati</taxon>
        <taxon>Actinomycetota</taxon>
        <taxon>Actinomycetes</taxon>
        <taxon>Micrococcales</taxon>
        <taxon>Microbacteriaceae</taxon>
        <taxon>Leifsonia</taxon>
    </lineage>
</organism>
<feature type="transmembrane region" description="Helical" evidence="1">
    <location>
        <begin position="151"/>
        <end position="173"/>
    </location>
</feature>
<name>U2RFA6_LEIAQ</name>
<evidence type="ECO:0000313" key="2">
    <source>
        <dbReference type="EMBL" id="ERK67249.1"/>
    </source>
</evidence>
<dbReference type="Proteomes" id="UP000016605">
    <property type="component" value="Unassembled WGS sequence"/>
</dbReference>
<keyword evidence="1" id="KW-1133">Transmembrane helix</keyword>
<gene>
    <name evidence="2" type="ORF">N136_04690</name>
</gene>